<evidence type="ECO:0000313" key="1">
    <source>
        <dbReference type="EMBL" id="MEN3156748.1"/>
    </source>
</evidence>
<reference evidence="1 2" key="2">
    <citation type="submission" date="2024-05" db="EMBL/GenBank/DDBJ databases">
        <authorList>
            <person name="Zheng X."/>
        </authorList>
    </citation>
    <scope>NUCLEOTIDE SEQUENCE [LARGE SCALE GENOMIC DNA]</scope>
    <source>
        <strain evidence="1 2">C4-10</strain>
    </source>
</reference>
<dbReference type="AlphaFoldDB" id="A0ABD5KZR4"/>
<protein>
    <recommendedName>
        <fullName evidence="3">FHA domain-containing protein</fullName>
    </recommendedName>
</protein>
<name>A0ABD5KZR4_PRIAR</name>
<proteinExistence type="predicted"/>
<evidence type="ECO:0000313" key="2">
    <source>
        <dbReference type="Proteomes" id="UP001418804"/>
    </source>
</evidence>
<reference evidence="1 2" key="1">
    <citation type="submission" date="2024-05" db="EMBL/GenBank/DDBJ databases">
        <title>The mechanism of isolation and screening of efficient mineral weathering bacteria priestia aryabhattai c4-10 with weathered biotite.</title>
        <authorList>
            <person name="Yang S."/>
        </authorList>
    </citation>
    <scope>NUCLEOTIDE SEQUENCE [LARGE SCALE GENOMIC DNA]</scope>
    <source>
        <strain evidence="1 2">C4-10</strain>
    </source>
</reference>
<sequence length="141" mass="16134">MDSKIVKMGSENAIDIANKYLAHSESKITKGYIDMDNVSGGSFSSYNKFDENLAASREHAVIRLKSGQKINVEEGSLLYEKVRDHAKSNFLMIDAERFINPSEISEFMDIDRSIDYATLDLEKEIDDIDPDWKKHFYGENE</sequence>
<comment type="caution">
    <text evidence="1">The sequence shown here is derived from an EMBL/GenBank/DDBJ whole genome shotgun (WGS) entry which is preliminary data.</text>
</comment>
<organism evidence="1 2">
    <name type="scientific">Priestia aryabhattai</name>
    <name type="common">Bacillus aryabhattai</name>
    <dbReference type="NCBI Taxonomy" id="412384"/>
    <lineage>
        <taxon>Bacteria</taxon>
        <taxon>Bacillati</taxon>
        <taxon>Bacillota</taxon>
        <taxon>Bacilli</taxon>
        <taxon>Bacillales</taxon>
        <taxon>Bacillaceae</taxon>
        <taxon>Priestia</taxon>
    </lineage>
</organism>
<dbReference type="RefSeq" id="WP_345936522.1">
    <property type="nucleotide sequence ID" value="NZ_JBDIVD010000010.1"/>
</dbReference>
<dbReference type="EMBL" id="JBDIVD010000010">
    <property type="protein sequence ID" value="MEN3156748.1"/>
    <property type="molecule type" value="Genomic_DNA"/>
</dbReference>
<accession>A0ABD5KZR4</accession>
<dbReference type="Proteomes" id="UP001418804">
    <property type="component" value="Unassembled WGS sequence"/>
</dbReference>
<evidence type="ECO:0008006" key="3">
    <source>
        <dbReference type="Google" id="ProtNLM"/>
    </source>
</evidence>
<gene>
    <name evidence="1" type="ORF">ABDD91_28400</name>
</gene>